<dbReference type="RefSeq" id="XP_060336720.1">
    <property type="nucleotide sequence ID" value="XM_060483500.1"/>
</dbReference>
<proteinExistence type="predicted"/>
<gene>
    <name evidence="2" type="ORF">EV420DRAFT_799781</name>
</gene>
<sequence length="608" mass="69471">MSVSPRKTRTATGALRNRTTPAPAARAAKKGRVVSSSKAKSNIPTAQPLHNLLTEALAMAKSLDVTPDNRVTLRNVRKIAVALLDILPGDERTVRDLEYESHYLSLTSLASELAASETNDPEDRCYEQIPLMEGIMEEVVEWLPDIWLEMAEENADMDLIRRCLNLCSAAADDLRGEFLDCTNRLVIANSEKKTIYDQSYYVVDYMAWMWRESLIFSAIQGLPVPPEVMKDDEIHEQIFSLFCQDTTDPRNEDGYAFWDNHWSPEMKAADCLYAKRHNHWIAEFIKLPSFPLYTSLVSQYPDIKPCILSTIKKGLFSDKPFIRYSDAAEILVAASQTEDIVRLVDYLSGKGFTLHTPAILIIVKYLSKVTDKKLRTRALQAVEKGLETSKQDALDAVNGLYPGLKVAQLWLRRLRDSGQFPFDDDIHHDRYYEREANLRRFAECAVSGGPLADLDWVPPVKNRREVYSEDNNYEDEPQTSEPDLAQSIQDWAQILGKWPDEMAAAEVWNRIKFDGSELPFSAVEGAEEVLIDRIEHADSVQWENWRQANPLPPPPSKWQHRLRPRFWSFPVCESYDFSKAPSSVYLYVTDGLQALKIFSCQDHRSLRR</sequence>
<accession>A0AA39NI60</accession>
<dbReference type="AlphaFoldDB" id="A0AA39NI60"/>
<protein>
    <submittedName>
        <fullName evidence="2">Uncharacterized protein</fullName>
    </submittedName>
</protein>
<dbReference type="Proteomes" id="UP001175211">
    <property type="component" value="Unassembled WGS sequence"/>
</dbReference>
<dbReference type="EMBL" id="JAUEPS010000004">
    <property type="protein sequence ID" value="KAK0465893.1"/>
    <property type="molecule type" value="Genomic_DNA"/>
</dbReference>
<comment type="caution">
    <text evidence="2">The sequence shown here is derived from an EMBL/GenBank/DDBJ whole genome shotgun (WGS) entry which is preliminary data.</text>
</comment>
<evidence type="ECO:0000313" key="2">
    <source>
        <dbReference type="EMBL" id="KAK0465893.1"/>
    </source>
</evidence>
<dbReference type="GeneID" id="85367048"/>
<organism evidence="2 3">
    <name type="scientific">Armillaria tabescens</name>
    <name type="common">Ringless honey mushroom</name>
    <name type="synonym">Agaricus tabescens</name>
    <dbReference type="NCBI Taxonomy" id="1929756"/>
    <lineage>
        <taxon>Eukaryota</taxon>
        <taxon>Fungi</taxon>
        <taxon>Dikarya</taxon>
        <taxon>Basidiomycota</taxon>
        <taxon>Agaricomycotina</taxon>
        <taxon>Agaricomycetes</taxon>
        <taxon>Agaricomycetidae</taxon>
        <taxon>Agaricales</taxon>
        <taxon>Marasmiineae</taxon>
        <taxon>Physalacriaceae</taxon>
        <taxon>Desarmillaria</taxon>
    </lineage>
</organism>
<name>A0AA39NI60_ARMTA</name>
<reference evidence="2" key="1">
    <citation type="submission" date="2023-06" db="EMBL/GenBank/DDBJ databases">
        <authorList>
            <consortium name="Lawrence Berkeley National Laboratory"/>
            <person name="Ahrendt S."/>
            <person name="Sahu N."/>
            <person name="Indic B."/>
            <person name="Wong-Bajracharya J."/>
            <person name="Merenyi Z."/>
            <person name="Ke H.-M."/>
            <person name="Monk M."/>
            <person name="Kocsube S."/>
            <person name="Drula E."/>
            <person name="Lipzen A."/>
            <person name="Balint B."/>
            <person name="Henrissat B."/>
            <person name="Andreopoulos B."/>
            <person name="Martin F.M."/>
            <person name="Harder C.B."/>
            <person name="Rigling D."/>
            <person name="Ford K.L."/>
            <person name="Foster G.D."/>
            <person name="Pangilinan J."/>
            <person name="Papanicolaou A."/>
            <person name="Barry K."/>
            <person name="LaButti K."/>
            <person name="Viragh M."/>
            <person name="Koriabine M."/>
            <person name="Yan M."/>
            <person name="Riley R."/>
            <person name="Champramary S."/>
            <person name="Plett K.L."/>
            <person name="Tsai I.J."/>
            <person name="Slot J."/>
            <person name="Sipos G."/>
            <person name="Plett J."/>
            <person name="Nagy L.G."/>
            <person name="Grigoriev I.V."/>
        </authorList>
    </citation>
    <scope>NUCLEOTIDE SEQUENCE</scope>
    <source>
        <strain evidence="2">CCBAS 213</strain>
    </source>
</reference>
<feature type="region of interest" description="Disordered" evidence="1">
    <location>
        <begin position="1"/>
        <end position="41"/>
    </location>
</feature>
<keyword evidence="3" id="KW-1185">Reference proteome</keyword>
<evidence type="ECO:0000313" key="3">
    <source>
        <dbReference type="Proteomes" id="UP001175211"/>
    </source>
</evidence>
<evidence type="ECO:0000256" key="1">
    <source>
        <dbReference type="SAM" id="MobiDB-lite"/>
    </source>
</evidence>